<feature type="domain" description="Response regulatory" evidence="11">
    <location>
        <begin position="415"/>
        <end position="541"/>
    </location>
</feature>
<dbReference type="CDD" id="cd19920">
    <property type="entry name" value="REC_PA4781-like"/>
    <property type="match status" value="1"/>
</dbReference>
<dbReference type="SUPFAM" id="SSF47384">
    <property type="entry name" value="Homodimeric domain of signal transducing histidine kinase"/>
    <property type="match status" value="1"/>
</dbReference>
<dbReference type="EMBL" id="JADEXN010000013">
    <property type="protein sequence ID" value="MBE9039497.1"/>
    <property type="molecule type" value="Genomic_DNA"/>
</dbReference>
<dbReference type="InterPro" id="IPR011006">
    <property type="entry name" value="CheY-like_superfamily"/>
</dbReference>
<reference evidence="12" key="1">
    <citation type="submission" date="2020-10" db="EMBL/GenBank/DDBJ databases">
        <authorList>
            <person name="Castelo-Branco R."/>
            <person name="Eusebio N."/>
            <person name="Adriana R."/>
            <person name="Vieira A."/>
            <person name="Brugerolle De Fraissinette N."/>
            <person name="Rezende De Castro R."/>
            <person name="Schneider M.P."/>
            <person name="Vasconcelos V."/>
            <person name="Leao P.N."/>
        </authorList>
    </citation>
    <scope>NUCLEOTIDE SEQUENCE</scope>
    <source>
        <strain evidence="12">LEGE 11467</strain>
    </source>
</reference>
<name>A0A928VVI7_9CYAN</name>
<dbReference type="PROSITE" id="PS50109">
    <property type="entry name" value="HIS_KIN"/>
    <property type="match status" value="1"/>
</dbReference>
<feature type="modified residue" description="4-aspartylphosphate" evidence="9">
    <location>
        <position position="464"/>
    </location>
</feature>
<dbReference type="PANTHER" id="PTHR45339:SF1">
    <property type="entry name" value="HYBRID SIGNAL TRANSDUCTION HISTIDINE KINASE J"/>
    <property type="match status" value="1"/>
</dbReference>
<gene>
    <name evidence="12" type="ORF">IQ235_01640</name>
</gene>
<dbReference type="SMART" id="SM00388">
    <property type="entry name" value="HisKA"/>
    <property type="match status" value="1"/>
</dbReference>
<dbReference type="InterPro" id="IPR005467">
    <property type="entry name" value="His_kinase_dom"/>
</dbReference>
<dbReference type="InterPro" id="IPR004358">
    <property type="entry name" value="Sig_transdc_His_kin-like_C"/>
</dbReference>
<feature type="domain" description="Response regulatory" evidence="11">
    <location>
        <begin position="6"/>
        <end position="122"/>
    </location>
</feature>
<dbReference type="SUPFAM" id="SSF52172">
    <property type="entry name" value="CheY-like"/>
    <property type="match status" value="2"/>
</dbReference>
<dbReference type="Pfam" id="PF02518">
    <property type="entry name" value="HATPase_c"/>
    <property type="match status" value="1"/>
</dbReference>
<dbReference type="GO" id="GO:0000155">
    <property type="term" value="F:phosphorelay sensor kinase activity"/>
    <property type="evidence" value="ECO:0007669"/>
    <property type="project" value="InterPro"/>
</dbReference>
<dbReference type="Pfam" id="PF00072">
    <property type="entry name" value="Response_reg"/>
    <property type="match status" value="2"/>
</dbReference>
<evidence type="ECO:0000259" key="10">
    <source>
        <dbReference type="PROSITE" id="PS50109"/>
    </source>
</evidence>
<dbReference type="CDD" id="cd16922">
    <property type="entry name" value="HATPase_EvgS-ArcB-TorS-like"/>
    <property type="match status" value="1"/>
</dbReference>
<evidence type="ECO:0000256" key="4">
    <source>
        <dbReference type="ARBA" id="ARBA00022553"/>
    </source>
</evidence>
<evidence type="ECO:0000256" key="8">
    <source>
        <dbReference type="ARBA" id="ARBA00074306"/>
    </source>
</evidence>
<keyword evidence="7" id="KW-0902">Two-component regulatory system</keyword>
<organism evidence="12 13">
    <name type="scientific">Zarconia navalis LEGE 11467</name>
    <dbReference type="NCBI Taxonomy" id="1828826"/>
    <lineage>
        <taxon>Bacteria</taxon>
        <taxon>Bacillati</taxon>
        <taxon>Cyanobacteriota</taxon>
        <taxon>Cyanophyceae</taxon>
        <taxon>Oscillatoriophycideae</taxon>
        <taxon>Oscillatoriales</taxon>
        <taxon>Oscillatoriales incertae sedis</taxon>
        <taxon>Zarconia</taxon>
        <taxon>Zarconia navalis</taxon>
    </lineage>
</organism>
<dbReference type="FunFam" id="1.10.287.130:FF:000001">
    <property type="entry name" value="Two-component sensor histidine kinase"/>
    <property type="match status" value="1"/>
</dbReference>
<dbReference type="InterPro" id="IPR003594">
    <property type="entry name" value="HATPase_dom"/>
</dbReference>
<dbReference type="CDD" id="cd17546">
    <property type="entry name" value="REC_hyHK_CKI1_RcsC-like"/>
    <property type="match status" value="1"/>
</dbReference>
<evidence type="ECO:0000256" key="2">
    <source>
        <dbReference type="ARBA" id="ARBA00006402"/>
    </source>
</evidence>
<dbReference type="SMART" id="SM00448">
    <property type="entry name" value="REC"/>
    <property type="match status" value="2"/>
</dbReference>
<accession>A0A928VVI7</accession>
<dbReference type="CDD" id="cd00082">
    <property type="entry name" value="HisKA"/>
    <property type="match status" value="1"/>
</dbReference>
<dbReference type="Proteomes" id="UP000621799">
    <property type="component" value="Unassembled WGS sequence"/>
</dbReference>
<dbReference type="Gene3D" id="3.30.565.10">
    <property type="entry name" value="Histidine kinase-like ATPase, C-terminal domain"/>
    <property type="match status" value="1"/>
</dbReference>
<comment type="catalytic activity">
    <reaction evidence="1">
        <text>ATP + protein L-histidine = ADP + protein N-phospho-L-histidine.</text>
        <dbReference type="EC" id="2.7.13.3"/>
    </reaction>
</comment>
<evidence type="ECO:0000256" key="5">
    <source>
        <dbReference type="ARBA" id="ARBA00022679"/>
    </source>
</evidence>
<evidence type="ECO:0000256" key="3">
    <source>
        <dbReference type="ARBA" id="ARBA00012438"/>
    </source>
</evidence>
<evidence type="ECO:0000256" key="9">
    <source>
        <dbReference type="PROSITE-ProRule" id="PRU00169"/>
    </source>
</evidence>
<dbReference type="PANTHER" id="PTHR45339">
    <property type="entry name" value="HYBRID SIGNAL TRANSDUCTION HISTIDINE KINASE J"/>
    <property type="match status" value="1"/>
</dbReference>
<dbReference type="AlphaFoldDB" id="A0A928VVI7"/>
<protein>
    <recommendedName>
        <fullName evidence="8">Circadian input-output histidine kinase CikA</fullName>
        <ecNumber evidence="3">2.7.13.3</ecNumber>
    </recommendedName>
</protein>
<evidence type="ECO:0000313" key="12">
    <source>
        <dbReference type="EMBL" id="MBE9039497.1"/>
    </source>
</evidence>
<dbReference type="Pfam" id="PF00512">
    <property type="entry name" value="HisKA"/>
    <property type="match status" value="1"/>
</dbReference>
<keyword evidence="4 9" id="KW-0597">Phosphoprotein</keyword>
<evidence type="ECO:0000313" key="13">
    <source>
        <dbReference type="Proteomes" id="UP000621799"/>
    </source>
</evidence>
<dbReference type="SUPFAM" id="SSF55874">
    <property type="entry name" value="ATPase domain of HSP90 chaperone/DNA topoisomerase II/histidine kinase"/>
    <property type="match status" value="1"/>
</dbReference>
<dbReference type="InterPro" id="IPR001789">
    <property type="entry name" value="Sig_transdc_resp-reg_receiver"/>
</dbReference>
<dbReference type="InterPro" id="IPR036890">
    <property type="entry name" value="HATPase_C_sf"/>
</dbReference>
<dbReference type="Gene3D" id="1.10.287.130">
    <property type="match status" value="1"/>
</dbReference>
<proteinExistence type="inferred from homology"/>
<evidence type="ECO:0000256" key="1">
    <source>
        <dbReference type="ARBA" id="ARBA00000085"/>
    </source>
</evidence>
<dbReference type="InterPro" id="IPR003661">
    <property type="entry name" value="HisK_dim/P_dom"/>
</dbReference>
<keyword evidence="6" id="KW-0418">Kinase</keyword>
<dbReference type="InterPro" id="IPR036097">
    <property type="entry name" value="HisK_dim/P_sf"/>
</dbReference>
<dbReference type="RefSeq" id="WP_264319759.1">
    <property type="nucleotide sequence ID" value="NZ_JADEXN010000013.1"/>
</dbReference>
<evidence type="ECO:0000256" key="7">
    <source>
        <dbReference type="ARBA" id="ARBA00023012"/>
    </source>
</evidence>
<dbReference type="PRINTS" id="PR00344">
    <property type="entry name" value="BCTRLSENSOR"/>
</dbReference>
<dbReference type="EC" id="2.7.13.3" evidence="3"/>
<sequence>MEKQNNILIVDDTPENLQVLSKTLSQQGYKVRGVVKGEMAIKSATSSPPDLILLDIKMPDMNGYEVCEQLKKSSQTRDIPIVFLSALDEVFDKVKGFKIGGVDYITKPFQIEEVLARIENQLTIQRLQKQLLSQNEVLQLEIQERKKAEEVARAASQAKSQFLANMSHELRTPLNAILGFSQVLDRDADLTIKQRDYIGIIHRSSQHLLELINGILDLAKIESGQVSLNESCFDIYRLFDRLEEMFQIEARQRQLTLLFLISANVPQYIKADEQKLRGCLINLIGNGIKFTRSGNITIAVTPRENPSPANDFELELVFSVRDTGMGIAAEDMDTLFDAFVQAENGKQCAEGTGLGLAIARQFVRLMGGDITLTSTLGRGSTFEFNIQASHAHCTEECDRPNRRIVGLDSTQSPYRIAIVDDNRENRLLLAELLGSVGFEIREAEQGLEGVRLWESWHPHLMFVDTRMPVMNGLEATRQIRTLQREQVRNAQTPPSHRTAIVALTASAFEDRRGEILAAGSDDFMHKPFREESIFEILRRYLGIDYVYEERPPTKTGRERALSNPNDTCILEELAAMPKNWLVQLEEAASKVREGLVLELINGIPADKSILANSLRDLARDFRLDRIAYLVEKVRSI</sequence>
<dbReference type="Gene3D" id="6.10.250.690">
    <property type="match status" value="1"/>
</dbReference>
<evidence type="ECO:0000256" key="6">
    <source>
        <dbReference type="ARBA" id="ARBA00022777"/>
    </source>
</evidence>
<comment type="caution">
    <text evidence="12">The sequence shown here is derived from an EMBL/GenBank/DDBJ whole genome shotgun (WGS) entry which is preliminary data.</text>
</comment>
<dbReference type="Gene3D" id="3.40.50.2300">
    <property type="match status" value="2"/>
</dbReference>
<keyword evidence="5" id="KW-0808">Transferase</keyword>
<keyword evidence="13" id="KW-1185">Reference proteome</keyword>
<dbReference type="SMART" id="SM00387">
    <property type="entry name" value="HATPase_c"/>
    <property type="match status" value="1"/>
</dbReference>
<dbReference type="FunFam" id="3.30.565.10:FF:000010">
    <property type="entry name" value="Sensor histidine kinase RcsC"/>
    <property type="match status" value="1"/>
</dbReference>
<feature type="modified residue" description="4-aspartylphosphate" evidence="9">
    <location>
        <position position="55"/>
    </location>
</feature>
<comment type="similarity">
    <text evidence="2">In the N-terminal section; belongs to the phytochrome family.</text>
</comment>
<dbReference type="PROSITE" id="PS50110">
    <property type="entry name" value="RESPONSE_REGULATORY"/>
    <property type="match status" value="2"/>
</dbReference>
<evidence type="ECO:0000259" key="11">
    <source>
        <dbReference type="PROSITE" id="PS50110"/>
    </source>
</evidence>
<feature type="domain" description="Histidine kinase" evidence="10">
    <location>
        <begin position="165"/>
        <end position="390"/>
    </location>
</feature>